<dbReference type="InterPro" id="IPR007721">
    <property type="entry name" value="RbsD_FucU"/>
</dbReference>
<dbReference type="EMBL" id="CP073347">
    <property type="protein sequence ID" value="UTW12106.1"/>
    <property type="molecule type" value="Genomic_DNA"/>
</dbReference>
<gene>
    <name evidence="4" type="ORF">KDW95_23320</name>
</gene>
<evidence type="ECO:0000256" key="2">
    <source>
        <dbReference type="ARBA" id="ARBA00023235"/>
    </source>
</evidence>
<sequence length="143" mass="15225">MLRNIPSILSPELLYTLCAMGHGDEIVIADANFPAHSAGPTCIRLDGASATAVLQAVLAVMPLDAFEPVPALTMQVVGNPDSVPDIVADFQSILDAAADHPAQLGNLERFAFYERARSAFAIIQTGEHRLYGNIILKKGVIEA</sequence>
<evidence type="ECO:0000256" key="1">
    <source>
        <dbReference type="ARBA" id="ARBA00000223"/>
    </source>
</evidence>
<name>A0ABY5HI92_9GAMM</name>
<evidence type="ECO:0000313" key="5">
    <source>
        <dbReference type="Proteomes" id="UP001058461"/>
    </source>
</evidence>
<dbReference type="PANTHER" id="PTHR31690:SF4">
    <property type="entry name" value="FUCOSE MUTAROTASE"/>
    <property type="match status" value="1"/>
</dbReference>
<keyword evidence="5" id="KW-1185">Reference proteome</keyword>
<dbReference type="RefSeq" id="WP_255854158.1">
    <property type="nucleotide sequence ID" value="NZ_CP073347.1"/>
</dbReference>
<dbReference type="InterPro" id="IPR023750">
    <property type="entry name" value="RbsD-like_sf"/>
</dbReference>
<organism evidence="4 5">
    <name type="scientific">Marinobacterium rhizophilum</name>
    <dbReference type="NCBI Taxonomy" id="420402"/>
    <lineage>
        <taxon>Bacteria</taxon>
        <taxon>Pseudomonadati</taxon>
        <taxon>Pseudomonadota</taxon>
        <taxon>Gammaproteobacteria</taxon>
        <taxon>Oceanospirillales</taxon>
        <taxon>Oceanospirillaceae</taxon>
        <taxon>Marinobacterium</taxon>
    </lineage>
</organism>
<comment type="catalytic activity">
    <reaction evidence="3">
        <text>alpha-L-fucose = beta-L-fucose</text>
        <dbReference type="Rhea" id="RHEA:25580"/>
        <dbReference type="ChEBI" id="CHEBI:42548"/>
        <dbReference type="ChEBI" id="CHEBI:42589"/>
        <dbReference type="EC" id="5.1.3.29"/>
    </reaction>
</comment>
<reference evidence="4" key="1">
    <citation type="submission" date="2021-04" db="EMBL/GenBank/DDBJ databases">
        <title>Oceanospirillales bacteria with DddD are important DMSP degraders in coastal seawater.</title>
        <authorList>
            <person name="Liu J."/>
        </authorList>
    </citation>
    <scope>NUCLEOTIDE SEQUENCE</scope>
    <source>
        <strain evidence="4">D13-1</strain>
    </source>
</reference>
<comment type="catalytic activity">
    <reaction evidence="1">
        <text>beta-D-ribopyranose = beta-D-ribofuranose</text>
        <dbReference type="Rhea" id="RHEA:25432"/>
        <dbReference type="ChEBI" id="CHEBI:27476"/>
        <dbReference type="ChEBI" id="CHEBI:47002"/>
        <dbReference type="EC" id="5.4.99.62"/>
    </reaction>
</comment>
<proteinExistence type="predicted"/>
<dbReference type="Gene3D" id="3.40.1650.10">
    <property type="entry name" value="RbsD-like domain"/>
    <property type="match status" value="1"/>
</dbReference>
<evidence type="ECO:0000256" key="3">
    <source>
        <dbReference type="ARBA" id="ARBA00036324"/>
    </source>
</evidence>
<protein>
    <submittedName>
        <fullName evidence="4">Ribose ABC transporter</fullName>
    </submittedName>
</protein>
<dbReference type="InterPro" id="IPR050443">
    <property type="entry name" value="RbsD/FucU_mutarotase"/>
</dbReference>
<dbReference type="PANTHER" id="PTHR31690">
    <property type="entry name" value="FUCOSE MUTAROTASE"/>
    <property type="match status" value="1"/>
</dbReference>
<keyword evidence="2" id="KW-0413">Isomerase</keyword>
<dbReference type="Pfam" id="PF05025">
    <property type="entry name" value="RbsD_FucU"/>
    <property type="match status" value="1"/>
</dbReference>
<dbReference type="SUPFAM" id="SSF102546">
    <property type="entry name" value="RbsD-like"/>
    <property type="match status" value="1"/>
</dbReference>
<accession>A0ABY5HI92</accession>
<dbReference type="Proteomes" id="UP001058461">
    <property type="component" value="Chromosome"/>
</dbReference>
<evidence type="ECO:0000313" key="4">
    <source>
        <dbReference type="EMBL" id="UTW12106.1"/>
    </source>
</evidence>